<dbReference type="Proteomes" id="UP000299102">
    <property type="component" value="Unassembled WGS sequence"/>
</dbReference>
<evidence type="ECO:0000313" key="1">
    <source>
        <dbReference type="EMBL" id="GBP05423.1"/>
    </source>
</evidence>
<reference evidence="1 2" key="1">
    <citation type="journal article" date="2019" name="Commun. Biol.">
        <title>The bagworm genome reveals a unique fibroin gene that provides high tensile strength.</title>
        <authorList>
            <person name="Kono N."/>
            <person name="Nakamura H."/>
            <person name="Ohtoshi R."/>
            <person name="Tomita M."/>
            <person name="Numata K."/>
            <person name="Arakawa K."/>
        </authorList>
    </citation>
    <scope>NUCLEOTIDE SEQUENCE [LARGE SCALE GENOMIC DNA]</scope>
</reference>
<dbReference type="AlphaFoldDB" id="A0A4C1ST65"/>
<gene>
    <name evidence="1" type="ORF">EVAR_71413_1</name>
</gene>
<protein>
    <submittedName>
        <fullName evidence="1">Uncharacterized protein</fullName>
    </submittedName>
</protein>
<sequence length="89" mass="10123">MDLTAATIPSTSWRGGDHALLWTAHFSMFKATGTGKMVTRKVYGLCFHKLSSRLGDKQSTNKLAHWQRELYTETRLSFETEGFHSESNQ</sequence>
<evidence type="ECO:0000313" key="2">
    <source>
        <dbReference type="Proteomes" id="UP000299102"/>
    </source>
</evidence>
<dbReference type="EMBL" id="BGZK01003900">
    <property type="protein sequence ID" value="GBP05423.1"/>
    <property type="molecule type" value="Genomic_DNA"/>
</dbReference>
<name>A0A4C1ST65_EUMVA</name>
<keyword evidence="2" id="KW-1185">Reference proteome</keyword>
<comment type="caution">
    <text evidence="1">The sequence shown here is derived from an EMBL/GenBank/DDBJ whole genome shotgun (WGS) entry which is preliminary data.</text>
</comment>
<organism evidence="1 2">
    <name type="scientific">Eumeta variegata</name>
    <name type="common">Bagworm moth</name>
    <name type="synonym">Eumeta japonica</name>
    <dbReference type="NCBI Taxonomy" id="151549"/>
    <lineage>
        <taxon>Eukaryota</taxon>
        <taxon>Metazoa</taxon>
        <taxon>Ecdysozoa</taxon>
        <taxon>Arthropoda</taxon>
        <taxon>Hexapoda</taxon>
        <taxon>Insecta</taxon>
        <taxon>Pterygota</taxon>
        <taxon>Neoptera</taxon>
        <taxon>Endopterygota</taxon>
        <taxon>Lepidoptera</taxon>
        <taxon>Glossata</taxon>
        <taxon>Ditrysia</taxon>
        <taxon>Tineoidea</taxon>
        <taxon>Psychidae</taxon>
        <taxon>Oiketicinae</taxon>
        <taxon>Eumeta</taxon>
    </lineage>
</organism>
<accession>A0A4C1ST65</accession>
<proteinExistence type="predicted"/>